<comment type="cofactor">
    <cofactor evidence="1">
        <name>Mn(2+)</name>
        <dbReference type="ChEBI" id="CHEBI:29035"/>
    </cofactor>
</comment>
<dbReference type="STRING" id="419481.SAMN05216233_102219"/>
<keyword evidence="3" id="KW-0479">Metal-binding</keyword>
<dbReference type="AlphaFoldDB" id="A0A1G5BVD7"/>
<keyword evidence="5" id="KW-0460">Magnesium</keyword>
<dbReference type="EMBL" id="FMUX01000002">
    <property type="protein sequence ID" value="SCX94152.1"/>
    <property type="molecule type" value="Genomic_DNA"/>
</dbReference>
<evidence type="ECO:0000256" key="5">
    <source>
        <dbReference type="ARBA" id="ARBA00022842"/>
    </source>
</evidence>
<dbReference type="PANTHER" id="PTHR12992">
    <property type="entry name" value="NUDIX HYDROLASE"/>
    <property type="match status" value="1"/>
</dbReference>
<evidence type="ECO:0000313" key="9">
    <source>
        <dbReference type="Proteomes" id="UP000198870"/>
    </source>
</evidence>
<evidence type="ECO:0000256" key="1">
    <source>
        <dbReference type="ARBA" id="ARBA00001936"/>
    </source>
</evidence>
<dbReference type="Proteomes" id="UP000198870">
    <property type="component" value="Unassembled WGS sequence"/>
</dbReference>
<comment type="cofactor">
    <cofactor evidence="2">
        <name>Mg(2+)</name>
        <dbReference type="ChEBI" id="CHEBI:18420"/>
    </cofactor>
</comment>
<evidence type="ECO:0000313" key="8">
    <source>
        <dbReference type="EMBL" id="SCX94152.1"/>
    </source>
</evidence>
<dbReference type="InterPro" id="IPR000086">
    <property type="entry name" value="NUDIX_hydrolase_dom"/>
</dbReference>
<dbReference type="Gene3D" id="3.90.79.10">
    <property type="entry name" value="Nucleoside Triphosphate Pyrophosphohydrolase"/>
    <property type="match status" value="1"/>
</dbReference>
<accession>A0A1G5BVD7</accession>
<dbReference type="InterPro" id="IPR015797">
    <property type="entry name" value="NUDIX_hydrolase-like_dom_sf"/>
</dbReference>
<evidence type="ECO:0000256" key="3">
    <source>
        <dbReference type="ARBA" id="ARBA00022723"/>
    </source>
</evidence>
<keyword evidence="6" id="KW-0464">Manganese</keyword>
<dbReference type="Pfam" id="PF00293">
    <property type="entry name" value="NUDIX"/>
    <property type="match status" value="1"/>
</dbReference>
<keyword evidence="4" id="KW-0378">Hydrolase</keyword>
<evidence type="ECO:0000256" key="2">
    <source>
        <dbReference type="ARBA" id="ARBA00001946"/>
    </source>
</evidence>
<organism evidence="8 9">
    <name type="scientific">Desulfoluna spongiiphila</name>
    <dbReference type="NCBI Taxonomy" id="419481"/>
    <lineage>
        <taxon>Bacteria</taxon>
        <taxon>Pseudomonadati</taxon>
        <taxon>Thermodesulfobacteriota</taxon>
        <taxon>Desulfobacteria</taxon>
        <taxon>Desulfobacterales</taxon>
        <taxon>Desulfolunaceae</taxon>
        <taxon>Desulfoluna</taxon>
    </lineage>
</organism>
<sequence length="191" mass="21390">MNAMAPFDVDFAREMIRTTAHPDSGGDHLKKASVFMLMRTPETDPTILAILKADNKGYPWANQVAFPGGHQDPVDPSSLSTAYRELEEETGILPDQVDLIGSLGHFQTIKSTEIEAFFGIWHGEEEEVVYDTSEIARIVMIPLGEVVKTHHEKAYSGRVPGWDELLYPVEDMAVWGATARIFHYFTELLLV</sequence>
<dbReference type="CDD" id="cd03426">
    <property type="entry name" value="NUDIX_CoAse_Nudt7"/>
    <property type="match status" value="1"/>
</dbReference>
<dbReference type="SUPFAM" id="SSF55811">
    <property type="entry name" value="Nudix"/>
    <property type="match status" value="1"/>
</dbReference>
<gene>
    <name evidence="8" type="ORF">SAMN05216233_102219</name>
</gene>
<dbReference type="PANTHER" id="PTHR12992:SF11">
    <property type="entry name" value="MITOCHONDRIAL COENZYME A DIPHOSPHATASE NUDT8"/>
    <property type="match status" value="1"/>
</dbReference>
<dbReference type="GO" id="GO:0010945">
    <property type="term" value="F:coenzyme A diphosphatase activity"/>
    <property type="evidence" value="ECO:0007669"/>
    <property type="project" value="InterPro"/>
</dbReference>
<evidence type="ECO:0000259" key="7">
    <source>
        <dbReference type="PROSITE" id="PS51462"/>
    </source>
</evidence>
<dbReference type="OrthoDB" id="9802805at2"/>
<dbReference type="PROSITE" id="PS51462">
    <property type="entry name" value="NUDIX"/>
    <property type="match status" value="1"/>
</dbReference>
<feature type="domain" description="Nudix hydrolase" evidence="7">
    <location>
        <begin position="29"/>
        <end position="165"/>
    </location>
</feature>
<protein>
    <submittedName>
        <fullName evidence="8">NUDIX domain-containing protein</fullName>
    </submittedName>
</protein>
<reference evidence="8 9" key="1">
    <citation type="submission" date="2016-10" db="EMBL/GenBank/DDBJ databases">
        <authorList>
            <person name="de Groot N.N."/>
        </authorList>
    </citation>
    <scope>NUCLEOTIDE SEQUENCE [LARGE SCALE GENOMIC DNA]</scope>
    <source>
        <strain evidence="8 9">AA1</strain>
    </source>
</reference>
<evidence type="ECO:0000256" key="6">
    <source>
        <dbReference type="ARBA" id="ARBA00023211"/>
    </source>
</evidence>
<evidence type="ECO:0000256" key="4">
    <source>
        <dbReference type="ARBA" id="ARBA00022801"/>
    </source>
</evidence>
<dbReference type="InterPro" id="IPR045121">
    <property type="entry name" value="CoAse"/>
</dbReference>
<proteinExistence type="predicted"/>
<name>A0A1G5BVD7_9BACT</name>
<dbReference type="GO" id="GO:0046872">
    <property type="term" value="F:metal ion binding"/>
    <property type="evidence" value="ECO:0007669"/>
    <property type="project" value="UniProtKB-KW"/>
</dbReference>
<keyword evidence="9" id="KW-1185">Reference proteome</keyword>